<reference evidence="2 3" key="1">
    <citation type="journal article" date="2019" name="Appl. Environ. Microbiol.">
        <title>Co-occurrence of broad and narrow host-range viruses infecting the toxic bloom-forming cyanobacterium Microcystis aeruginosa.</title>
        <authorList>
            <person name="Morimoto D."/>
            <person name="Tominaga K."/>
            <person name="Nishimura Y."/>
            <person name="Yoshida N."/>
            <person name="Kimura S."/>
            <person name="Sako Y."/>
            <person name="Yoshida T."/>
        </authorList>
    </citation>
    <scope>NUCLEOTIDE SEQUENCE [LARGE SCALE GENOMIC DNA]</scope>
    <source>
        <strain evidence="2 3">11-30S32</strain>
    </source>
</reference>
<feature type="domain" description="Ice-binding protein C-terminal" evidence="1">
    <location>
        <begin position="215"/>
        <end position="234"/>
    </location>
</feature>
<evidence type="ECO:0000313" key="3">
    <source>
        <dbReference type="Proteomes" id="UP000321223"/>
    </source>
</evidence>
<gene>
    <name evidence="2" type="ORF">MAE30S32_26450</name>
</gene>
<dbReference type="RefSeq" id="WP_147071307.1">
    <property type="nucleotide sequence ID" value="NZ_BHVU01000156.1"/>
</dbReference>
<dbReference type="Proteomes" id="UP000321223">
    <property type="component" value="Unassembled WGS sequence"/>
</dbReference>
<evidence type="ECO:0000313" key="2">
    <source>
        <dbReference type="EMBL" id="GCA93993.1"/>
    </source>
</evidence>
<dbReference type="Pfam" id="PF07589">
    <property type="entry name" value="PEP-CTERM"/>
    <property type="match status" value="1"/>
</dbReference>
<accession>A0A510PKM4</accession>
<organism evidence="2 3">
    <name type="scientific">Microcystis aeruginosa 11-30S32</name>
    <dbReference type="NCBI Taxonomy" id="2358142"/>
    <lineage>
        <taxon>Bacteria</taxon>
        <taxon>Bacillati</taxon>
        <taxon>Cyanobacteriota</taxon>
        <taxon>Cyanophyceae</taxon>
        <taxon>Oscillatoriophycideae</taxon>
        <taxon>Chroococcales</taxon>
        <taxon>Microcystaceae</taxon>
        <taxon>Microcystis</taxon>
    </lineage>
</organism>
<sequence length="241" mass="25235">MTQKVFTKLLSFAGGDKLGLLKIAIASSCLMIVPQVQVKAASITVLNPSFESPTAPVQPGQTMAYYSINDITNWVIGIVPNQLAGVSDPGKSNPGNIYYNGAPVPDGVQVAYSNGPTISQVLSAVLQPNTQYTLGAYVGRRLVIGFQGYDIQLWAGNTLLASNNSPTPVAGTFVPVTVNYTSGSSGPMIGQPLEIRLLSSGVQANFDKITLNASPIPEPSAILGLLGFGLLGLVSTLQQKR</sequence>
<evidence type="ECO:0000259" key="1">
    <source>
        <dbReference type="Pfam" id="PF07589"/>
    </source>
</evidence>
<protein>
    <submittedName>
        <fullName evidence="2">PEP-CTERM sorting domain-containing protein</fullName>
    </submittedName>
</protein>
<comment type="caution">
    <text evidence="2">The sequence shown here is derived from an EMBL/GenBank/DDBJ whole genome shotgun (WGS) entry which is preliminary data.</text>
</comment>
<dbReference type="AlphaFoldDB" id="A0A510PKM4"/>
<dbReference type="EMBL" id="BHVU01000156">
    <property type="protein sequence ID" value="GCA93993.1"/>
    <property type="molecule type" value="Genomic_DNA"/>
</dbReference>
<dbReference type="InterPro" id="IPR013424">
    <property type="entry name" value="Ice-binding_C"/>
</dbReference>
<dbReference type="Pfam" id="PF22825">
    <property type="entry name" value="HpiC1-like"/>
    <property type="match status" value="1"/>
</dbReference>
<proteinExistence type="predicted"/>
<name>A0A510PKM4_MICAE</name>
<dbReference type="InterPro" id="IPR054720">
    <property type="entry name" value="HpiC1"/>
</dbReference>